<feature type="compositionally biased region" description="Gly residues" evidence="1">
    <location>
        <begin position="296"/>
        <end position="321"/>
    </location>
</feature>
<organism evidence="3 4">
    <name type="scientific">Paraburkholderia eburnea</name>
    <dbReference type="NCBI Taxonomy" id="1189126"/>
    <lineage>
        <taxon>Bacteria</taxon>
        <taxon>Pseudomonadati</taxon>
        <taxon>Pseudomonadota</taxon>
        <taxon>Betaproteobacteria</taxon>
        <taxon>Burkholderiales</taxon>
        <taxon>Burkholderiaceae</taxon>
        <taxon>Paraburkholderia</taxon>
    </lineage>
</organism>
<dbReference type="GO" id="GO:0004803">
    <property type="term" value="F:transposase activity"/>
    <property type="evidence" value="ECO:0007669"/>
    <property type="project" value="InterPro"/>
</dbReference>
<evidence type="ECO:0000256" key="1">
    <source>
        <dbReference type="SAM" id="MobiDB-lite"/>
    </source>
</evidence>
<dbReference type="InterPro" id="IPR002686">
    <property type="entry name" value="Transposase_17"/>
</dbReference>
<accession>A0A2S4LXX1</accession>
<dbReference type="InterPro" id="IPR036515">
    <property type="entry name" value="Transposase_17_sf"/>
</dbReference>
<sequence length="352" mass="36921">MARLARLYVPDQPQHVILRGLDQQPAFVDDQDYELFIDCLKAAARDHHLAVHAWVLMPGAVQLLVTPSDEASLPKAMQAVGRRYVAHFNRRYARRGTLWEGRYRATVIEGERFFLLASRVVELAPVRSGLVAAAEDYRWSSYRHHIGLTVDSLITDHPLYWALGNTPFERQRAYRELCEQPFDERETNQLMQATLKGWVLGSDTYRDWASRTANRRVSPLPRGRPRKVREPAAPPGAAGAAGALGATPTASAGTTSAGAVATGGNAGASTGSQGAAHTPSSGPFSSPPSGSQPGSNAGGHAGSHPGSGSGATPGANTGGPSGHSAGSSPSGSGGGSSSPPAHHGHKPGTGTH</sequence>
<reference evidence="3 4" key="1">
    <citation type="submission" date="2018-01" db="EMBL/GenBank/DDBJ databases">
        <title>Genomic Encyclopedia of Type Strains, Phase III (KMG-III): the genomes of soil and plant-associated and newly described type strains.</title>
        <authorList>
            <person name="Whitman W."/>
        </authorList>
    </citation>
    <scope>NUCLEOTIDE SEQUENCE [LARGE SCALE GENOMIC DNA]</scope>
    <source>
        <strain evidence="3 4">JCM 18070</strain>
    </source>
</reference>
<evidence type="ECO:0000313" key="4">
    <source>
        <dbReference type="Proteomes" id="UP000237381"/>
    </source>
</evidence>
<dbReference type="PANTHER" id="PTHR34322:SF2">
    <property type="entry name" value="TRANSPOSASE IS200-LIKE DOMAIN-CONTAINING PROTEIN"/>
    <property type="match status" value="1"/>
</dbReference>
<dbReference type="PANTHER" id="PTHR34322">
    <property type="entry name" value="TRANSPOSASE, Y1_TNP DOMAIN-CONTAINING"/>
    <property type="match status" value="1"/>
</dbReference>
<dbReference type="SMART" id="SM01321">
    <property type="entry name" value="Y1_Tnp"/>
    <property type="match status" value="1"/>
</dbReference>
<feature type="region of interest" description="Disordered" evidence="1">
    <location>
        <begin position="216"/>
        <end position="352"/>
    </location>
</feature>
<proteinExistence type="predicted"/>
<dbReference type="Proteomes" id="UP000237381">
    <property type="component" value="Unassembled WGS sequence"/>
</dbReference>
<keyword evidence="4" id="KW-1185">Reference proteome</keyword>
<gene>
    <name evidence="3" type="ORF">B0G62_11955</name>
</gene>
<dbReference type="SUPFAM" id="SSF143422">
    <property type="entry name" value="Transposase IS200-like"/>
    <property type="match status" value="1"/>
</dbReference>
<dbReference type="GO" id="GO:0006313">
    <property type="term" value="P:DNA transposition"/>
    <property type="evidence" value="ECO:0007669"/>
    <property type="project" value="InterPro"/>
</dbReference>
<dbReference type="EMBL" id="PQGA01000019">
    <property type="protein sequence ID" value="POR47248.1"/>
    <property type="molecule type" value="Genomic_DNA"/>
</dbReference>
<evidence type="ECO:0000313" key="3">
    <source>
        <dbReference type="EMBL" id="POR47248.1"/>
    </source>
</evidence>
<dbReference type="Gene3D" id="3.30.70.1290">
    <property type="entry name" value="Transposase IS200-like"/>
    <property type="match status" value="1"/>
</dbReference>
<feature type="domain" description="Transposase IS200-like" evidence="2">
    <location>
        <begin position="9"/>
        <end position="124"/>
    </location>
</feature>
<comment type="caution">
    <text evidence="3">The sequence shown here is derived from an EMBL/GenBank/DDBJ whole genome shotgun (WGS) entry which is preliminary data.</text>
</comment>
<evidence type="ECO:0000259" key="2">
    <source>
        <dbReference type="SMART" id="SM01321"/>
    </source>
</evidence>
<dbReference type="GO" id="GO:0003677">
    <property type="term" value="F:DNA binding"/>
    <property type="evidence" value="ECO:0007669"/>
    <property type="project" value="InterPro"/>
</dbReference>
<dbReference type="AlphaFoldDB" id="A0A2S4LXX1"/>
<protein>
    <submittedName>
        <fullName evidence="3">REP element-mobilizing transposase RayT</fullName>
    </submittedName>
</protein>
<name>A0A2S4LXX1_9BURK</name>
<dbReference type="Pfam" id="PF01797">
    <property type="entry name" value="Y1_Tnp"/>
    <property type="match status" value="1"/>
</dbReference>
<feature type="compositionally biased region" description="Low complexity" evidence="1">
    <location>
        <begin position="235"/>
        <end position="295"/>
    </location>
</feature>